<protein>
    <submittedName>
        <fullName evidence="2">Uncharacterized protein</fullName>
    </submittedName>
</protein>
<proteinExistence type="predicted"/>
<keyword evidence="3" id="KW-1185">Reference proteome</keyword>
<organism evidence="2 3">
    <name type="scientific">Phaeosphaeria nodorum (strain SN15 / ATCC MYA-4574 / FGSC 10173)</name>
    <name type="common">Glume blotch fungus</name>
    <name type="synonym">Parastagonospora nodorum</name>
    <dbReference type="NCBI Taxonomy" id="321614"/>
    <lineage>
        <taxon>Eukaryota</taxon>
        <taxon>Fungi</taxon>
        <taxon>Dikarya</taxon>
        <taxon>Ascomycota</taxon>
        <taxon>Pezizomycotina</taxon>
        <taxon>Dothideomycetes</taxon>
        <taxon>Pleosporomycetidae</taxon>
        <taxon>Pleosporales</taxon>
        <taxon>Pleosporineae</taxon>
        <taxon>Phaeosphaeriaceae</taxon>
        <taxon>Parastagonospora</taxon>
    </lineage>
</organism>
<dbReference type="EMBL" id="CP069029">
    <property type="protein sequence ID" value="QRC97133.1"/>
    <property type="molecule type" value="Genomic_DNA"/>
</dbReference>
<evidence type="ECO:0000313" key="2">
    <source>
        <dbReference type="EMBL" id="QRC97133.1"/>
    </source>
</evidence>
<evidence type="ECO:0000256" key="1">
    <source>
        <dbReference type="SAM" id="MobiDB-lite"/>
    </source>
</evidence>
<accession>A0A7U2F1V2</accession>
<feature type="region of interest" description="Disordered" evidence="1">
    <location>
        <begin position="1"/>
        <end position="48"/>
    </location>
</feature>
<dbReference type="VEuPathDB" id="FungiDB:JI435_139900"/>
<name>A0A7U2F1V2_PHANO</name>
<gene>
    <name evidence="2" type="ORF">JI435_139900</name>
</gene>
<reference evidence="3" key="1">
    <citation type="journal article" date="2021" name="BMC Genomics">
        <title>Chromosome-level genome assembly and manually-curated proteome of model necrotroph Parastagonospora nodorum Sn15 reveals a genome-wide trove of candidate effector homologs, and redundancy of virulence-related functions within an accessory chromosome.</title>
        <authorList>
            <person name="Bertazzoni S."/>
            <person name="Jones D.A.B."/>
            <person name="Phan H.T."/>
            <person name="Tan K.-C."/>
            <person name="Hane J.K."/>
        </authorList>
    </citation>
    <scope>NUCLEOTIDE SEQUENCE [LARGE SCALE GENOMIC DNA]</scope>
    <source>
        <strain evidence="3">SN15 / ATCC MYA-4574 / FGSC 10173)</strain>
    </source>
</reference>
<sequence>MAQSDSPSREHPQIDRPRSPKVLHQQVQSNSPVNPELQQNQVPDNKPVASEVSLIWPIPRRVTRLSQSQTNAAMNGNTLLSEAYGGDWPESPPPIRIQLKTAANLH</sequence>
<evidence type="ECO:0000313" key="3">
    <source>
        <dbReference type="Proteomes" id="UP000663193"/>
    </source>
</evidence>
<dbReference type="AlphaFoldDB" id="A0A7U2F1V2"/>
<feature type="compositionally biased region" description="Basic and acidic residues" evidence="1">
    <location>
        <begin position="7"/>
        <end position="18"/>
    </location>
</feature>
<feature type="compositionally biased region" description="Polar residues" evidence="1">
    <location>
        <begin position="25"/>
        <end position="43"/>
    </location>
</feature>
<dbReference type="Proteomes" id="UP000663193">
    <property type="component" value="Chromosome 7"/>
</dbReference>